<reference evidence="1" key="2">
    <citation type="journal article" date="2020" name="Nat. Commun.">
        <title>Large-scale genome sequencing of mycorrhizal fungi provides insights into the early evolution of symbiotic traits.</title>
        <authorList>
            <person name="Miyauchi S."/>
            <person name="Kiss E."/>
            <person name="Kuo A."/>
            <person name="Drula E."/>
            <person name="Kohler A."/>
            <person name="Sanchez-Garcia M."/>
            <person name="Morin E."/>
            <person name="Andreopoulos B."/>
            <person name="Barry K.W."/>
            <person name="Bonito G."/>
            <person name="Buee M."/>
            <person name="Carver A."/>
            <person name="Chen C."/>
            <person name="Cichocki N."/>
            <person name="Clum A."/>
            <person name="Culley D."/>
            <person name="Crous P.W."/>
            <person name="Fauchery L."/>
            <person name="Girlanda M."/>
            <person name="Hayes R.D."/>
            <person name="Keri Z."/>
            <person name="LaButti K."/>
            <person name="Lipzen A."/>
            <person name="Lombard V."/>
            <person name="Magnuson J."/>
            <person name="Maillard F."/>
            <person name="Murat C."/>
            <person name="Nolan M."/>
            <person name="Ohm R.A."/>
            <person name="Pangilinan J."/>
            <person name="Pereira M.F."/>
            <person name="Perotto S."/>
            <person name="Peter M."/>
            <person name="Pfister S."/>
            <person name="Riley R."/>
            <person name="Sitrit Y."/>
            <person name="Stielow J.B."/>
            <person name="Szollosi G."/>
            <person name="Zifcakova L."/>
            <person name="Stursova M."/>
            <person name="Spatafora J.W."/>
            <person name="Tedersoo L."/>
            <person name="Vaario L.M."/>
            <person name="Yamada A."/>
            <person name="Yan M."/>
            <person name="Wang P."/>
            <person name="Xu J."/>
            <person name="Bruns T."/>
            <person name="Baldrian P."/>
            <person name="Vilgalys R."/>
            <person name="Dunand C."/>
            <person name="Henrissat B."/>
            <person name="Grigoriev I.V."/>
            <person name="Hibbett D."/>
            <person name="Nagy L.G."/>
            <person name="Martin F.M."/>
        </authorList>
    </citation>
    <scope>NUCLEOTIDE SEQUENCE</scope>
    <source>
        <strain evidence="1">P2</strain>
    </source>
</reference>
<keyword evidence="2" id="KW-1185">Reference proteome</keyword>
<accession>A0ACB6ZQB3</accession>
<protein>
    <submittedName>
        <fullName evidence="1">Glycosyltransferase family 2 protein</fullName>
    </submittedName>
</protein>
<name>A0ACB6ZQB3_THEGA</name>
<evidence type="ECO:0000313" key="2">
    <source>
        <dbReference type="Proteomes" id="UP000886501"/>
    </source>
</evidence>
<dbReference type="EMBL" id="MU117974">
    <property type="protein sequence ID" value="KAF9651600.1"/>
    <property type="molecule type" value="Genomic_DNA"/>
</dbReference>
<proteinExistence type="predicted"/>
<dbReference type="Proteomes" id="UP000886501">
    <property type="component" value="Unassembled WGS sequence"/>
</dbReference>
<comment type="caution">
    <text evidence="1">The sequence shown here is derived from an EMBL/GenBank/DDBJ whole genome shotgun (WGS) entry which is preliminary data.</text>
</comment>
<gene>
    <name evidence="1" type="ORF">BDM02DRAFT_3110336</name>
</gene>
<evidence type="ECO:0000313" key="1">
    <source>
        <dbReference type="EMBL" id="KAF9651600.1"/>
    </source>
</evidence>
<organism evidence="1 2">
    <name type="scientific">Thelephora ganbajun</name>
    <name type="common">Ganba fungus</name>
    <dbReference type="NCBI Taxonomy" id="370292"/>
    <lineage>
        <taxon>Eukaryota</taxon>
        <taxon>Fungi</taxon>
        <taxon>Dikarya</taxon>
        <taxon>Basidiomycota</taxon>
        <taxon>Agaricomycotina</taxon>
        <taxon>Agaricomycetes</taxon>
        <taxon>Thelephorales</taxon>
        <taxon>Thelephoraceae</taxon>
        <taxon>Thelephora</taxon>
    </lineage>
</organism>
<reference evidence="1" key="1">
    <citation type="submission" date="2019-10" db="EMBL/GenBank/DDBJ databases">
        <authorList>
            <consortium name="DOE Joint Genome Institute"/>
            <person name="Kuo A."/>
            <person name="Miyauchi S."/>
            <person name="Kiss E."/>
            <person name="Drula E."/>
            <person name="Kohler A."/>
            <person name="Sanchez-Garcia M."/>
            <person name="Andreopoulos B."/>
            <person name="Barry K.W."/>
            <person name="Bonito G."/>
            <person name="Buee M."/>
            <person name="Carver A."/>
            <person name="Chen C."/>
            <person name="Cichocki N."/>
            <person name="Clum A."/>
            <person name="Culley D."/>
            <person name="Crous P.W."/>
            <person name="Fauchery L."/>
            <person name="Girlanda M."/>
            <person name="Hayes R."/>
            <person name="Keri Z."/>
            <person name="Labutti K."/>
            <person name="Lipzen A."/>
            <person name="Lombard V."/>
            <person name="Magnuson J."/>
            <person name="Maillard F."/>
            <person name="Morin E."/>
            <person name="Murat C."/>
            <person name="Nolan M."/>
            <person name="Ohm R."/>
            <person name="Pangilinan J."/>
            <person name="Pereira M."/>
            <person name="Perotto S."/>
            <person name="Peter M."/>
            <person name="Riley R."/>
            <person name="Sitrit Y."/>
            <person name="Stielow B."/>
            <person name="Szollosi G."/>
            <person name="Zifcakova L."/>
            <person name="Stursova M."/>
            <person name="Spatafora J.W."/>
            <person name="Tedersoo L."/>
            <person name="Vaario L.-M."/>
            <person name="Yamada A."/>
            <person name="Yan M."/>
            <person name="Wang P."/>
            <person name="Xu J."/>
            <person name="Bruns T."/>
            <person name="Baldrian P."/>
            <person name="Vilgalys R."/>
            <person name="Henrissat B."/>
            <person name="Grigoriev I.V."/>
            <person name="Hibbett D."/>
            <person name="Nagy L.G."/>
            <person name="Martin F.M."/>
        </authorList>
    </citation>
    <scope>NUCLEOTIDE SEQUENCE</scope>
    <source>
        <strain evidence="1">P2</strain>
    </source>
</reference>
<sequence>MSHYPLDPNDPRQNPYVSSYTAPNPYEPLHSPPPPPQPHYAGYEPQSYIPQISHTPDPYTSHSPPPRHSAYSPTHDLFTEQAARSTTSYWNQHSVIGIPSPPPPPPHLATHTPDPAYNPHSQESHSLTPQVPGFTPSSSYNNNQYDSPDDGDDPGDMPLLRRHSHASTFSVPQTFPGGFAEPEPDINIRYGRIPQRVPRRYKTIKKVELFHGNFVLDSVVPTKLLERCALKTEREFTFMRYSAATCDPNDFKDSGFTLRQVLYDPPRRTELFIVLTMYNEDEELFARSMHGVMRNIAHLCKRDRSKTWGKDGWKKVVVCIVSDGRAKINSRTLSAIAAMGIYQEGIAKNAVNGKPVTAHIYEYTTQVSINPSSLNIEGSDRGHVPVQFLFCLKEKNQKKINSHRWFFNAFGPILQPNVCVLIDVGTMPGPTSIYHLWKAFDINSNVGGACGEIVALKGKFGQYLLNPLVAAQNFEYKISNILDKPLESVFGYITVLPGAFSAYRYIALQNDASGQGPLQKYFLGETMHGAGADIFTANMYLAEDRILCWELVSKRGAAWTLHYVKSAYGVTDTPDQIPELVSQRRRWLNGSFFAAVHSTFHFHYLYRSSHSFMRKLWIHIELIYQVFNLIFSWFALGNYYIAFIILTNAMEDPSFNFKGIHIANTILEYFYVGLLMMCFILALGNRPQGSKWTFTLAFVGFGILTIYMTFAAIFISYKDIDNLSKEKGGLTFSDVFTNSLFRNIILSIAATTGLYLIASLIFLEPWHMITSFFQYLLIAPAYINVLNVYAFANVHDVSWGTKGDNKVSTDLGVVKTGKNTNEVEIVVPTAETDINAAYDDALHVLTTKPPPVVSKPDPATEQEDYYRTFRTKVLLAWTLSNALLAAVVTTTAGSAANKGANSTTSGYTAFLLFSVAGLAFVRFVGATTYMIVRLFAGE</sequence>